<feature type="compositionally biased region" description="Polar residues" evidence="1">
    <location>
        <begin position="25"/>
        <end position="34"/>
    </location>
</feature>
<organism evidence="3 4">
    <name type="scientific">Scyliorhinus torazame</name>
    <name type="common">Cloudy catshark</name>
    <name type="synonym">Catulus torazame</name>
    <dbReference type="NCBI Taxonomy" id="75743"/>
    <lineage>
        <taxon>Eukaryota</taxon>
        <taxon>Metazoa</taxon>
        <taxon>Chordata</taxon>
        <taxon>Craniata</taxon>
        <taxon>Vertebrata</taxon>
        <taxon>Chondrichthyes</taxon>
        <taxon>Elasmobranchii</taxon>
        <taxon>Galeomorphii</taxon>
        <taxon>Galeoidea</taxon>
        <taxon>Carcharhiniformes</taxon>
        <taxon>Scyliorhinidae</taxon>
        <taxon>Scyliorhinus</taxon>
    </lineage>
</organism>
<proteinExistence type="predicted"/>
<feature type="compositionally biased region" description="Polar residues" evidence="1">
    <location>
        <begin position="100"/>
        <end position="110"/>
    </location>
</feature>
<dbReference type="Proteomes" id="UP000288216">
    <property type="component" value="Unassembled WGS sequence"/>
</dbReference>
<evidence type="ECO:0000313" key="4">
    <source>
        <dbReference type="Proteomes" id="UP000288216"/>
    </source>
</evidence>
<dbReference type="EMBL" id="BFAA01015676">
    <property type="protein sequence ID" value="GCB78110.1"/>
    <property type="molecule type" value="Genomic_DNA"/>
</dbReference>
<evidence type="ECO:0000313" key="3">
    <source>
        <dbReference type="EMBL" id="GCB78110.1"/>
    </source>
</evidence>
<keyword evidence="2" id="KW-1133">Transmembrane helix</keyword>
<feature type="compositionally biased region" description="Low complexity" evidence="1">
    <location>
        <begin position="111"/>
        <end position="137"/>
    </location>
</feature>
<accession>A0A401PYE4</accession>
<name>A0A401PYE4_SCYTO</name>
<feature type="region of interest" description="Disordered" evidence="1">
    <location>
        <begin position="1"/>
        <end position="183"/>
    </location>
</feature>
<feature type="compositionally biased region" description="Polar residues" evidence="1">
    <location>
        <begin position="138"/>
        <end position="147"/>
    </location>
</feature>
<keyword evidence="2" id="KW-0812">Transmembrane</keyword>
<evidence type="ECO:0008006" key="5">
    <source>
        <dbReference type="Google" id="ProtNLM"/>
    </source>
</evidence>
<feature type="compositionally biased region" description="Low complexity" evidence="1">
    <location>
        <begin position="1"/>
        <end position="24"/>
    </location>
</feature>
<evidence type="ECO:0000256" key="2">
    <source>
        <dbReference type="SAM" id="Phobius"/>
    </source>
</evidence>
<keyword evidence="2" id="KW-0472">Membrane</keyword>
<feature type="transmembrane region" description="Helical" evidence="2">
    <location>
        <begin position="386"/>
        <end position="411"/>
    </location>
</feature>
<gene>
    <name evidence="3" type="ORF">scyTo_0020068</name>
</gene>
<comment type="caution">
    <text evidence="3">The sequence shown here is derived from an EMBL/GenBank/DDBJ whole genome shotgun (WGS) entry which is preliminary data.</text>
</comment>
<dbReference type="AlphaFoldDB" id="A0A401PYE4"/>
<evidence type="ECO:0000256" key="1">
    <source>
        <dbReference type="SAM" id="MobiDB-lite"/>
    </source>
</evidence>
<feature type="compositionally biased region" description="Low complexity" evidence="1">
    <location>
        <begin position="148"/>
        <end position="176"/>
    </location>
</feature>
<sequence length="496" mass="53979">MTSTGLESTSESSSTDTPAATSSPNLSTTSTGPWTSEGTSSTGQQSTGQSTSTDTTTLTSSPNVSTKSTGASTSGGMTSTGLESTSESSSTDTPAATSSPNRSTTSTGPWTSEGTSSTGQQSTGQSTSTDTTALTSSPDVSTKSTGASTSGEMTSTGLESTSESSSTDTPAATSSPNLSTTSTGPWTSEVYVKEFKYQSREHVEYIHCFNVAKNCSLFMHKKITEKLIYVKMEVPRMVCSAFAQSLIKDRTVNQYLSLFLMKLVYGHIYGYDTVEITMTSPGSIITDHKAIFNIEAPTFHDSMIKITEQDIKQTLQHRNCTNSNKLGLQLTPNFKNVSYSNEDLIGEFCIFTTTPYKLSGNYIGARCDTSKDYWYIGEKCQFPVHILTLIVVTAAVALIIIIVLIVAIICCTRYRHLDKKYAMFRRKTDKQNTVWWEEDTWDWHKREGLTLGNPSAGNWHAKCEDVKCSYIGTDNVVELCVTEMKLDKEAVLTQTL</sequence>
<feature type="compositionally biased region" description="Low complexity" evidence="1">
    <location>
        <begin position="35"/>
        <end position="99"/>
    </location>
</feature>
<protein>
    <recommendedName>
        <fullName evidence="5">SEA domain-containing protein</fullName>
    </recommendedName>
</protein>
<keyword evidence="4" id="KW-1185">Reference proteome</keyword>
<dbReference type="STRING" id="75743.A0A401PYE4"/>
<reference evidence="3 4" key="1">
    <citation type="journal article" date="2018" name="Nat. Ecol. Evol.">
        <title>Shark genomes provide insights into elasmobranch evolution and the origin of vertebrates.</title>
        <authorList>
            <person name="Hara Y"/>
            <person name="Yamaguchi K"/>
            <person name="Onimaru K"/>
            <person name="Kadota M"/>
            <person name="Koyanagi M"/>
            <person name="Keeley SD"/>
            <person name="Tatsumi K"/>
            <person name="Tanaka K"/>
            <person name="Motone F"/>
            <person name="Kageyama Y"/>
            <person name="Nozu R"/>
            <person name="Adachi N"/>
            <person name="Nishimura O"/>
            <person name="Nakagawa R"/>
            <person name="Tanegashima C"/>
            <person name="Kiyatake I"/>
            <person name="Matsumoto R"/>
            <person name="Murakumo K"/>
            <person name="Nishida K"/>
            <person name="Terakita A"/>
            <person name="Kuratani S"/>
            <person name="Sato K"/>
            <person name="Hyodo S Kuraku.S."/>
        </authorList>
    </citation>
    <scope>NUCLEOTIDE SEQUENCE [LARGE SCALE GENOMIC DNA]</scope>
</reference>
<dbReference type="OrthoDB" id="7493297at2759"/>